<organism evidence="1">
    <name type="scientific">bioreactor metagenome</name>
    <dbReference type="NCBI Taxonomy" id="1076179"/>
    <lineage>
        <taxon>unclassified sequences</taxon>
        <taxon>metagenomes</taxon>
        <taxon>ecological metagenomes</taxon>
    </lineage>
</organism>
<evidence type="ECO:0000313" key="1">
    <source>
        <dbReference type="EMBL" id="MPM05465.1"/>
    </source>
</evidence>
<dbReference type="AlphaFoldDB" id="A0A644WNI1"/>
<reference evidence="1" key="1">
    <citation type="submission" date="2019-08" db="EMBL/GenBank/DDBJ databases">
        <authorList>
            <person name="Kucharzyk K."/>
            <person name="Murdoch R.W."/>
            <person name="Higgins S."/>
            <person name="Loffler F."/>
        </authorList>
    </citation>
    <scope>NUCLEOTIDE SEQUENCE</scope>
</reference>
<proteinExistence type="predicted"/>
<comment type="caution">
    <text evidence="1">The sequence shown here is derived from an EMBL/GenBank/DDBJ whole genome shotgun (WGS) entry which is preliminary data.</text>
</comment>
<sequence length="44" mass="4909">MVNLNRLLNAPSGQIYLHQNNLKKKLPKNSITKAATDIHNVISP</sequence>
<name>A0A644WNI1_9ZZZZ</name>
<gene>
    <name evidence="1" type="ORF">SDC9_51755</name>
</gene>
<protein>
    <submittedName>
        <fullName evidence="1">Uncharacterized protein</fullName>
    </submittedName>
</protein>
<dbReference type="EMBL" id="VSSQ01001134">
    <property type="protein sequence ID" value="MPM05465.1"/>
    <property type="molecule type" value="Genomic_DNA"/>
</dbReference>
<accession>A0A644WNI1</accession>